<protein>
    <submittedName>
        <fullName evidence="7">Phospholipase</fullName>
    </submittedName>
</protein>
<evidence type="ECO:0000256" key="2">
    <source>
        <dbReference type="ARBA" id="ARBA00022963"/>
    </source>
</evidence>
<evidence type="ECO:0000256" key="3">
    <source>
        <dbReference type="ARBA" id="ARBA00023098"/>
    </source>
</evidence>
<dbReference type="PANTHER" id="PTHR43856">
    <property type="entry name" value="CARDIOLIPIN HYDROLASE"/>
    <property type="match status" value="1"/>
</dbReference>
<evidence type="ECO:0000256" key="4">
    <source>
        <dbReference type="SAM" id="MobiDB-lite"/>
    </source>
</evidence>
<dbReference type="GO" id="GO:0016891">
    <property type="term" value="F:RNA endonuclease activity producing 5'-phosphomonoesters, hydrolytic mechanism"/>
    <property type="evidence" value="ECO:0007669"/>
    <property type="project" value="TreeGrafter"/>
</dbReference>
<keyword evidence="5" id="KW-0812">Transmembrane</keyword>
<dbReference type="PROSITE" id="PS50035">
    <property type="entry name" value="PLD"/>
    <property type="match status" value="1"/>
</dbReference>
<gene>
    <name evidence="7" type="ORF">KTS45_10520</name>
</gene>
<dbReference type="Proteomes" id="UP000766550">
    <property type="component" value="Unassembled WGS sequence"/>
</dbReference>
<dbReference type="SMART" id="SM00155">
    <property type="entry name" value="PLDc"/>
    <property type="match status" value="2"/>
</dbReference>
<dbReference type="Pfam" id="PF13091">
    <property type="entry name" value="PLDc_2"/>
    <property type="match status" value="2"/>
</dbReference>
<dbReference type="PANTHER" id="PTHR43856:SF1">
    <property type="entry name" value="MITOCHONDRIAL CARDIOLIPIN HYDROLASE"/>
    <property type="match status" value="1"/>
</dbReference>
<keyword evidence="5" id="KW-0472">Membrane</keyword>
<dbReference type="EMBL" id="JAHQXF010000002">
    <property type="protein sequence ID" value="MBV0924631.1"/>
    <property type="molecule type" value="Genomic_DNA"/>
</dbReference>
<organism evidence="7 8">
    <name type="scientific">Haloarcula limicola</name>
    <dbReference type="NCBI Taxonomy" id="1429915"/>
    <lineage>
        <taxon>Archaea</taxon>
        <taxon>Methanobacteriati</taxon>
        <taxon>Methanobacteriota</taxon>
        <taxon>Stenosarchaea group</taxon>
        <taxon>Halobacteria</taxon>
        <taxon>Halobacteriales</taxon>
        <taxon>Haloarculaceae</taxon>
        <taxon>Haloarcula</taxon>
    </lineage>
</organism>
<keyword evidence="5" id="KW-1133">Transmembrane helix</keyword>
<evidence type="ECO:0000259" key="6">
    <source>
        <dbReference type="PROSITE" id="PS50035"/>
    </source>
</evidence>
<dbReference type="InterPro" id="IPR001736">
    <property type="entry name" value="PLipase_D/transphosphatidylase"/>
</dbReference>
<dbReference type="RefSeq" id="WP_162319188.1">
    <property type="nucleotide sequence ID" value="NZ_JAHQXF010000002.1"/>
</dbReference>
<dbReference type="CDD" id="cd09128">
    <property type="entry name" value="PLDc_unchar1_2"/>
    <property type="match status" value="1"/>
</dbReference>
<dbReference type="OrthoDB" id="31343at2157"/>
<keyword evidence="3" id="KW-0443">Lipid metabolism</keyword>
<feature type="transmembrane region" description="Helical" evidence="5">
    <location>
        <begin position="523"/>
        <end position="543"/>
    </location>
</feature>
<reference evidence="7 8" key="1">
    <citation type="submission" date="2021-06" db="EMBL/GenBank/DDBJ databases">
        <title>New haloarchaea isolates fom saline soil.</title>
        <authorList>
            <person name="Duran-Viseras A."/>
            <person name="Sanchez-Porro C.S."/>
            <person name="Ventosa A."/>
        </authorList>
    </citation>
    <scope>NUCLEOTIDE SEQUENCE [LARGE SCALE GENOMIC DNA]</scope>
    <source>
        <strain evidence="7 8">JCM 183640</strain>
    </source>
</reference>
<feature type="region of interest" description="Disordered" evidence="4">
    <location>
        <begin position="28"/>
        <end position="48"/>
    </location>
</feature>
<dbReference type="GO" id="GO:0016042">
    <property type="term" value="P:lipid catabolic process"/>
    <property type="evidence" value="ECO:0007669"/>
    <property type="project" value="UniProtKB-KW"/>
</dbReference>
<comment type="caution">
    <text evidence="7">The sequence shown here is derived from an EMBL/GenBank/DDBJ whole genome shotgun (WGS) entry which is preliminary data.</text>
</comment>
<name>A0A8J7Y9P1_9EURY</name>
<evidence type="ECO:0000256" key="1">
    <source>
        <dbReference type="ARBA" id="ARBA00022801"/>
    </source>
</evidence>
<evidence type="ECO:0000313" key="7">
    <source>
        <dbReference type="EMBL" id="MBV0924631.1"/>
    </source>
</evidence>
<dbReference type="InterPro" id="IPR025202">
    <property type="entry name" value="PLD-like_dom"/>
</dbReference>
<dbReference type="InterPro" id="IPR051406">
    <property type="entry name" value="PLD_domain"/>
</dbReference>
<keyword evidence="8" id="KW-1185">Reference proteome</keyword>
<evidence type="ECO:0000313" key="8">
    <source>
        <dbReference type="Proteomes" id="UP000766550"/>
    </source>
</evidence>
<keyword evidence="1" id="KW-0378">Hydrolase</keyword>
<dbReference type="AlphaFoldDB" id="A0A8J7Y9P1"/>
<dbReference type="SUPFAM" id="SSF56024">
    <property type="entry name" value="Phospholipase D/nuclease"/>
    <property type="match status" value="2"/>
</dbReference>
<proteinExistence type="predicted"/>
<feature type="domain" description="PLD phosphodiesterase" evidence="6">
    <location>
        <begin position="462"/>
        <end position="489"/>
    </location>
</feature>
<feature type="compositionally biased region" description="Polar residues" evidence="4">
    <location>
        <begin position="28"/>
        <end position="43"/>
    </location>
</feature>
<evidence type="ECO:0000256" key="5">
    <source>
        <dbReference type="SAM" id="Phobius"/>
    </source>
</evidence>
<keyword evidence="2" id="KW-0442">Lipid degradation</keyword>
<dbReference type="Gene3D" id="3.30.870.10">
    <property type="entry name" value="Endonuclease Chain A"/>
    <property type="match status" value="2"/>
</dbReference>
<accession>A0A8J7Y9P1</accession>
<sequence length="550" mass="58372">MRSPTAALALVVLLVSAGPVAVADSALDTSTADSESRPSSTGRTAAAPTIHAVYPDPIAPGDRGEFVVLSVPESTTLGRFSLTDGHTTARLPNRTASGNVVLTDAPARVRNLTEHPVYGLESAPSLANGGDTVELRRNGTVVSAVRYRDAAEGELGVVNGSAIDWRPLGATARPIISGRAGEVRAFALPDAPTAPLAPIRAAEDRVLLAGYTLSSARVADALIAAQRRGATVRVLLEGGPIGGPTRTEARTLDRLSDAGVDVRVIDGPYARYNYHHAKYAVADERAVVLTENWKPAGVGGNSSRGWGVATSQPRVVDGLAATFEADAGWRDAVRWREYRRGRTFERGERADATYPARFEPETVTVERTDLLVTPDNAQRALVAELDAADDSISVIQPTVGDWDEPLLRALRRAAGRGVEVRLLLSSAWYSRESNQRTVDRFEAWAERTGAPLSARLAEPRGRFTKIHAKGAVVDGDRVVVGSLNWNEQAATTNREVVLVLHGSEVASYFGRVFDADWSGGKPAVPLALAGAALGIVAVAGLAARRIRFAS</sequence>